<dbReference type="PANTHER" id="PTHR30456:SF0">
    <property type="entry name" value="PYRIDOXINE 5'-PHOSPHATE SYNTHASE"/>
    <property type="match status" value="1"/>
</dbReference>
<name>X1I8P3_9ZZZZ</name>
<dbReference type="GO" id="GO:0005829">
    <property type="term" value="C:cytosol"/>
    <property type="evidence" value="ECO:0007669"/>
    <property type="project" value="TreeGrafter"/>
</dbReference>
<evidence type="ECO:0000256" key="3">
    <source>
        <dbReference type="ARBA" id="ARBA00023096"/>
    </source>
</evidence>
<dbReference type="GO" id="GO:0008615">
    <property type="term" value="P:pyridoxine biosynthetic process"/>
    <property type="evidence" value="ECO:0007669"/>
    <property type="project" value="UniProtKB-KW"/>
</dbReference>
<dbReference type="GO" id="GO:0033856">
    <property type="term" value="F:pyridoxine 5'-phosphate synthase activity"/>
    <property type="evidence" value="ECO:0007669"/>
    <property type="project" value="InterPro"/>
</dbReference>
<dbReference type="EMBL" id="BARU01039146">
    <property type="protein sequence ID" value="GAH78052.1"/>
    <property type="molecule type" value="Genomic_DNA"/>
</dbReference>
<evidence type="ECO:0000256" key="1">
    <source>
        <dbReference type="ARBA" id="ARBA00022490"/>
    </source>
</evidence>
<proteinExistence type="predicted"/>
<organism evidence="4">
    <name type="scientific">marine sediment metagenome</name>
    <dbReference type="NCBI Taxonomy" id="412755"/>
    <lineage>
        <taxon>unclassified sequences</taxon>
        <taxon>metagenomes</taxon>
        <taxon>ecological metagenomes</taxon>
    </lineage>
</organism>
<evidence type="ECO:0008006" key="5">
    <source>
        <dbReference type="Google" id="ProtNLM"/>
    </source>
</evidence>
<sequence length="88" mass="9173">GPYANATDQAAVQAELTKLRRAAAFAESLGLVVDAGHGLNYLNVAAVAAIEPIVKLNIGHSIVSRAIFVGMRQAVATMKQLMNAARQG</sequence>
<evidence type="ECO:0000256" key="2">
    <source>
        <dbReference type="ARBA" id="ARBA00022679"/>
    </source>
</evidence>
<evidence type="ECO:0000313" key="4">
    <source>
        <dbReference type="EMBL" id="GAH78052.1"/>
    </source>
</evidence>
<feature type="non-terminal residue" evidence="4">
    <location>
        <position position="1"/>
    </location>
</feature>
<gene>
    <name evidence="4" type="ORF">S03H2_60714</name>
</gene>
<protein>
    <recommendedName>
        <fullName evidence="5">Pyridoxine 5'-phosphate synthase</fullName>
    </recommendedName>
</protein>
<dbReference type="SUPFAM" id="SSF63892">
    <property type="entry name" value="Pyridoxine 5'-phosphate synthase"/>
    <property type="match status" value="1"/>
</dbReference>
<reference evidence="4" key="1">
    <citation type="journal article" date="2014" name="Front. Microbiol.">
        <title>High frequency of phylogenetically diverse reductive dehalogenase-homologous genes in deep subseafloor sedimentary metagenomes.</title>
        <authorList>
            <person name="Kawai M."/>
            <person name="Futagami T."/>
            <person name="Toyoda A."/>
            <person name="Takaki Y."/>
            <person name="Nishi S."/>
            <person name="Hori S."/>
            <person name="Arai W."/>
            <person name="Tsubouchi T."/>
            <person name="Morono Y."/>
            <person name="Uchiyama I."/>
            <person name="Ito T."/>
            <person name="Fujiyama A."/>
            <person name="Inagaki F."/>
            <person name="Takami H."/>
        </authorList>
    </citation>
    <scope>NUCLEOTIDE SEQUENCE</scope>
    <source>
        <strain evidence="4">Expedition CK06-06</strain>
    </source>
</reference>
<dbReference type="PANTHER" id="PTHR30456">
    <property type="entry name" value="PYRIDOXINE 5'-PHOSPHATE SYNTHASE"/>
    <property type="match status" value="1"/>
</dbReference>
<dbReference type="Gene3D" id="3.20.20.70">
    <property type="entry name" value="Aldolase class I"/>
    <property type="match status" value="1"/>
</dbReference>
<dbReference type="AlphaFoldDB" id="X1I8P3"/>
<dbReference type="InterPro" id="IPR004569">
    <property type="entry name" value="PyrdxlP_synth_PdxJ"/>
</dbReference>
<dbReference type="InterPro" id="IPR036130">
    <property type="entry name" value="Pyridoxine-5'_phos_synth"/>
</dbReference>
<keyword evidence="3" id="KW-0664">Pyridoxine biosynthesis</keyword>
<keyword evidence="1" id="KW-0963">Cytoplasm</keyword>
<comment type="caution">
    <text evidence="4">The sequence shown here is derived from an EMBL/GenBank/DDBJ whole genome shotgun (WGS) entry which is preliminary data.</text>
</comment>
<keyword evidence="2" id="KW-0808">Transferase</keyword>
<accession>X1I8P3</accession>
<dbReference type="Pfam" id="PF03740">
    <property type="entry name" value="PdxJ"/>
    <property type="match status" value="1"/>
</dbReference>
<dbReference type="InterPro" id="IPR013785">
    <property type="entry name" value="Aldolase_TIM"/>
</dbReference>